<dbReference type="HOGENOM" id="CLU_053879_5_0_1"/>
<dbReference type="CDD" id="cd00884">
    <property type="entry name" value="beta_CA_cladeB"/>
    <property type="match status" value="1"/>
</dbReference>
<keyword evidence="10" id="KW-1185">Reference proteome</keyword>
<dbReference type="OMA" id="IKQDFKH"/>
<dbReference type="eggNOG" id="KOG1578">
    <property type="taxonomic scope" value="Eukaryota"/>
</dbReference>
<sequence>MRGGETHEPLPSIPSKFALVLLLVFYDFLVIAQNTFTPTERVKQRIQHGFEKFKQETFLRQPKLFREVAVKQTPKFMVIACSDSRVCPTTVLGFRPGEAFVVRNIANMVPPPEQAMIYPGTSAAIEYAVMVLKVESIMVIGHSRCGGILALMTQKENVKRSVFVEDWIQIGLAARTAALKAAADKDLEQQCTMCEKESINLSLSNLLAFPFVHDAVMNGNLTLHGGYYNFVEGSFEYWLYGADGKTGAHSRF</sequence>
<dbReference type="Gene3D" id="3.40.1050.10">
    <property type="entry name" value="Carbonic anhydrase"/>
    <property type="match status" value="1"/>
</dbReference>
<organism evidence="10">
    <name type="scientific">Selaginella moellendorffii</name>
    <name type="common">Spikemoss</name>
    <dbReference type="NCBI Taxonomy" id="88036"/>
    <lineage>
        <taxon>Eukaryota</taxon>
        <taxon>Viridiplantae</taxon>
        <taxon>Streptophyta</taxon>
        <taxon>Embryophyta</taxon>
        <taxon>Tracheophyta</taxon>
        <taxon>Lycopodiopsida</taxon>
        <taxon>Selaginellales</taxon>
        <taxon>Selaginellaceae</taxon>
        <taxon>Selaginella</taxon>
    </lineage>
</organism>
<proteinExistence type="inferred from homology"/>
<feature type="binding site" evidence="7">
    <location>
        <position position="81"/>
    </location>
    <ligand>
        <name>Zn(2+)</name>
        <dbReference type="ChEBI" id="CHEBI:29105"/>
    </ligand>
</feature>
<gene>
    <name evidence="9" type="ORF">SELMODRAFT_136544</name>
</gene>
<dbReference type="GO" id="GO:0015976">
    <property type="term" value="P:carbon utilization"/>
    <property type="evidence" value="ECO:0007669"/>
    <property type="project" value="InterPro"/>
</dbReference>
<dbReference type="InterPro" id="IPR015892">
    <property type="entry name" value="Carbonic_anhydrase_CS"/>
</dbReference>
<dbReference type="EMBL" id="GL377714">
    <property type="protein sequence ID" value="EFJ05768.1"/>
    <property type="molecule type" value="Genomic_DNA"/>
</dbReference>
<evidence type="ECO:0000256" key="1">
    <source>
        <dbReference type="ARBA" id="ARBA00002904"/>
    </source>
</evidence>
<evidence type="ECO:0000313" key="10">
    <source>
        <dbReference type="Proteomes" id="UP000001514"/>
    </source>
</evidence>
<comment type="catalytic activity">
    <reaction evidence="6 8">
        <text>hydrogencarbonate + H(+) = CO2 + H2O</text>
        <dbReference type="Rhea" id="RHEA:10748"/>
        <dbReference type="ChEBI" id="CHEBI:15377"/>
        <dbReference type="ChEBI" id="CHEBI:15378"/>
        <dbReference type="ChEBI" id="CHEBI:16526"/>
        <dbReference type="ChEBI" id="CHEBI:17544"/>
        <dbReference type="EC" id="4.2.1.1"/>
    </reaction>
</comment>
<feature type="binding site" evidence="7">
    <location>
        <position position="83"/>
    </location>
    <ligand>
        <name>Zn(2+)</name>
        <dbReference type="ChEBI" id="CHEBI:29105"/>
    </ligand>
</feature>
<dbReference type="AlphaFoldDB" id="D8TC27"/>
<dbReference type="Proteomes" id="UP000001514">
    <property type="component" value="Unassembled WGS sequence"/>
</dbReference>
<dbReference type="KEGG" id="smo:SELMODRAFT_136544"/>
<keyword evidence="5 8" id="KW-0456">Lyase</keyword>
<dbReference type="FunCoup" id="D8TC27">
    <property type="interactions" value="2535"/>
</dbReference>
<evidence type="ECO:0000256" key="3">
    <source>
        <dbReference type="ARBA" id="ARBA00012925"/>
    </source>
</evidence>
<dbReference type="InParanoid" id="D8TC27"/>
<evidence type="ECO:0000256" key="6">
    <source>
        <dbReference type="ARBA" id="ARBA00048348"/>
    </source>
</evidence>
<feature type="binding site" evidence="7">
    <location>
        <position position="145"/>
    </location>
    <ligand>
        <name>Zn(2+)</name>
        <dbReference type="ChEBI" id="CHEBI:29105"/>
    </ligand>
</feature>
<comment type="function">
    <text evidence="1 8">Reversible hydration of carbon dioxide.</text>
</comment>
<dbReference type="SUPFAM" id="SSF53056">
    <property type="entry name" value="beta-carbonic anhydrase, cab"/>
    <property type="match status" value="1"/>
</dbReference>
<evidence type="ECO:0000256" key="8">
    <source>
        <dbReference type="RuleBase" id="RU003956"/>
    </source>
</evidence>
<dbReference type="GO" id="GO:0004089">
    <property type="term" value="F:carbonate dehydratase activity"/>
    <property type="evidence" value="ECO:0007669"/>
    <property type="project" value="UniProtKB-UniRule"/>
</dbReference>
<dbReference type="InterPro" id="IPR045066">
    <property type="entry name" value="Beta_CA_cladeB"/>
</dbReference>
<evidence type="ECO:0000256" key="7">
    <source>
        <dbReference type="PIRSR" id="PIRSR601765-1"/>
    </source>
</evidence>
<dbReference type="PANTHER" id="PTHR11002">
    <property type="entry name" value="CARBONIC ANHYDRASE"/>
    <property type="match status" value="1"/>
</dbReference>
<feature type="binding site" evidence="7">
    <location>
        <position position="142"/>
    </location>
    <ligand>
        <name>Zn(2+)</name>
        <dbReference type="ChEBI" id="CHEBI:29105"/>
    </ligand>
</feature>
<dbReference type="EC" id="4.2.1.1" evidence="3 8"/>
<evidence type="ECO:0000256" key="2">
    <source>
        <dbReference type="ARBA" id="ARBA00006217"/>
    </source>
</evidence>
<name>D8TC27_SELML</name>
<dbReference type="InterPro" id="IPR036874">
    <property type="entry name" value="Carbonic_anhydrase_sf"/>
</dbReference>
<comment type="similarity">
    <text evidence="2 8">Belongs to the beta-class carbonic anhydrase family.</text>
</comment>
<reference evidence="9 10" key="1">
    <citation type="journal article" date="2011" name="Science">
        <title>The Selaginella genome identifies genetic changes associated with the evolution of vascular plants.</title>
        <authorList>
            <person name="Banks J.A."/>
            <person name="Nishiyama T."/>
            <person name="Hasebe M."/>
            <person name="Bowman J.L."/>
            <person name="Gribskov M."/>
            <person name="dePamphilis C."/>
            <person name="Albert V.A."/>
            <person name="Aono N."/>
            <person name="Aoyama T."/>
            <person name="Ambrose B.A."/>
            <person name="Ashton N.W."/>
            <person name="Axtell M.J."/>
            <person name="Barker E."/>
            <person name="Barker M.S."/>
            <person name="Bennetzen J.L."/>
            <person name="Bonawitz N.D."/>
            <person name="Chapple C."/>
            <person name="Cheng C."/>
            <person name="Correa L.G."/>
            <person name="Dacre M."/>
            <person name="DeBarry J."/>
            <person name="Dreyer I."/>
            <person name="Elias M."/>
            <person name="Engstrom E.M."/>
            <person name="Estelle M."/>
            <person name="Feng L."/>
            <person name="Finet C."/>
            <person name="Floyd S.K."/>
            <person name="Frommer W.B."/>
            <person name="Fujita T."/>
            <person name="Gramzow L."/>
            <person name="Gutensohn M."/>
            <person name="Harholt J."/>
            <person name="Hattori M."/>
            <person name="Heyl A."/>
            <person name="Hirai T."/>
            <person name="Hiwatashi Y."/>
            <person name="Ishikawa M."/>
            <person name="Iwata M."/>
            <person name="Karol K.G."/>
            <person name="Koehler B."/>
            <person name="Kolukisaoglu U."/>
            <person name="Kubo M."/>
            <person name="Kurata T."/>
            <person name="Lalonde S."/>
            <person name="Li K."/>
            <person name="Li Y."/>
            <person name="Litt A."/>
            <person name="Lyons E."/>
            <person name="Manning G."/>
            <person name="Maruyama T."/>
            <person name="Michael T.P."/>
            <person name="Mikami K."/>
            <person name="Miyazaki S."/>
            <person name="Morinaga S."/>
            <person name="Murata T."/>
            <person name="Mueller-Roeber B."/>
            <person name="Nelson D.R."/>
            <person name="Obara M."/>
            <person name="Oguri Y."/>
            <person name="Olmstead R.G."/>
            <person name="Onodera N."/>
            <person name="Petersen B.L."/>
            <person name="Pils B."/>
            <person name="Prigge M."/>
            <person name="Rensing S.A."/>
            <person name="Riano-Pachon D.M."/>
            <person name="Roberts A.W."/>
            <person name="Sato Y."/>
            <person name="Scheller H.V."/>
            <person name="Schulz B."/>
            <person name="Schulz C."/>
            <person name="Shakirov E.V."/>
            <person name="Shibagaki N."/>
            <person name="Shinohara N."/>
            <person name="Shippen D.E."/>
            <person name="Soerensen I."/>
            <person name="Sotooka R."/>
            <person name="Sugimoto N."/>
            <person name="Sugita M."/>
            <person name="Sumikawa N."/>
            <person name="Tanurdzic M."/>
            <person name="Theissen G."/>
            <person name="Ulvskov P."/>
            <person name="Wakazuki S."/>
            <person name="Weng J.K."/>
            <person name="Willats W.W."/>
            <person name="Wipf D."/>
            <person name="Wolf P.G."/>
            <person name="Yang L."/>
            <person name="Zimmer A.D."/>
            <person name="Zhu Q."/>
            <person name="Mitros T."/>
            <person name="Hellsten U."/>
            <person name="Loque D."/>
            <person name="Otillar R."/>
            <person name="Salamov A."/>
            <person name="Schmutz J."/>
            <person name="Shapiro H."/>
            <person name="Lindquist E."/>
            <person name="Lucas S."/>
            <person name="Rokhsar D."/>
            <person name="Grigoriev I.V."/>
        </authorList>
    </citation>
    <scope>NUCLEOTIDE SEQUENCE [LARGE SCALE GENOMIC DNA]</scope>
</reference>
<keyword evidence="4 7" id="KW-0862">Zinc</keyword>
<keyword evidence="7" id="KW-0479">Metal-binding</keyword>
<accession>D8TC27</accession>
<dbReference type="STRING" id="88036.D8TC27"/>
<dbReference type="FunFam" id="3.40.1050.10:FF:000003">
    <property type="entry name" value="Carbonic anhydrase"/>
    <property type="match status" value="1"/>
</dbReference>
<dbReference type="GO" id="GO:0008270">
    <property type="term" value="F:zinc ion binding"/>
    <property type="evidence" value="ECO:0007669"/>
    <property type="project" value="UniProtKB-UniRule"/>
</dbReference>
<dbReference type="InterPro" id="IPR001765">
    <property type="entry name" value="Carbonic_anhydrase"/>
</dbReference>
<evidence type="ECO:0000313" key="9">
    <source>
        <dbReference type="EMBL" id="EFJ05768.1"/>
    </source>
</evidence>
<comment type="cofactor">
    <cofactor evidence="7">
        <name>Zn(2+)</name>
        <dbReference type="ChEBI" id="CHEBI:29105"/>
    </cofactor>
    <text evidence="7">Binds 1 zinc ion per subunit.</text>
</comment>
<dbReference type="PROSITE" id="PS00705">
    <property type="entry name" value="PROK_CO2_ANHYDRASE_2"/>
    <property type="match status" value="1"/>
</dbReference>
<dbReference type="PANTHER" id="PTHR11002:SF56">
    <property type="entry name" value="BETA CARBONIC ANHYDRASE 2, CHLOROPLASTIC"/>
    <property type="match status" value="1"/>
</dbReference>
<evidence type="ECO:0000256" key="4">
    <source>
        <dbReference type="ARBA" id="ARBA00022833"/>
    </source>
</evidence>
<dbReference type="Pfam" id="PF00484">
    <property type="entry name" value="Pro_CA"/>
    <property type="match status" value="1"/>
</dbReference>
<dbReference type="SMART" id="SM00947">
    <property type="entry name" value="Pro_CA"/>
    <property type="match status" value="1"/>
</dbReference>
<protein>
    <recommendedName>
        <fullName evidence="3 8">Carbonic anhydrase</fullName>
        <ecNumber evidence="3 8">4.2.1.1</ecNumber>
    </recommendedName>
    <alternativeName>
        <fullName evidence="8">Carbonate dehydratase</fullName>
    </alternativeName>
</protein>
<evidence type="ECO:0000256" key="5">
    <source>
        <dbReference type="ARBA" id="ARBA00023239"/>
    </source>
</evidence>
<dbReference type="Gramene" id="EFJ05768">
    <property type="protein sequence ID" value="EFJ05768"/>
    <property type="gene ID" value="SELMODRAFT_136544"/>
</dbReference>
<dbReference type="PROSITE" id="PS00704">
    <property type="entry name" value="PROK_CO2_ANHYDRASE_1"/>
    <property type="match status" value="1"/>
</dbReference>